<dbReference type="Gene3D" id="1.25.40.90">
    <property type="match status" value="1"/>
</dbReference>
<dbReference type="InterPro" id="IPR008942">
    <property type="entry name" value="ENTH_VHS"/>
</dbReference>
<feature type="compositionally biased region" description="Polar residues" evidence="1">
    <location>
        <begin position="366"/>
        <end position="375"/>
    </location>
</feature>
<dbReference type="GO" id="GO:0043130">
    <property type="term" value="F:ubiquitin binding"/>
    <property type="evidence" value="ECO:0007669"/>
    <property type="project" value="InterPro"/>
</dbReference>
<dbReference type="AlphaFoldDB" id="A0AAJ0GHH5"/>
<feature type="region of interest" description="Disordered" evidence="1">
    <location>
        <begin position="180"/>
        <end position="226"/>
    </location>
</feature>
<feature type="domain" description="GAT" evidence="2">
    <location>
        <begin position="221"/>
        <end position="310"/>
    </location>
</feature>
<dbReference type="CDD" id="cd21383">
    <property type="entry name" value="GAT_GGA_Tom1-like"/>
    <property type="match status" value="1"/>
</dbReference>
<feature type="region of interest" description="Disordered" evidence="1">
    <location>
        <begin position="366"/>
        <end position="518"/>
    </location>
</feature>
<feature type="compositionally biased region" description="Low complexity" evidence="1">
    <location>
        <begin position="20"/>
        <end position="38"/>
    </location>
</feature>
<dbReference type="SUPFAM" id="SSF48464">
    <property type="entry name" value="ENTH/VHS domain"/>
    <property type="match status" value="1"/>
</dbReference>
<keyword evidence="4" id="KW-1185">Reference proteome</keyword>
<feature type="region of interest" description="Disordered" evidence="1">
    <location>
        <begin position="1"/>
        <end position="39"/>
    </location>
</feature>
<feature type="compositionally biased region" description="Low complexity" evidence="1">
    <location>
        <begin position="443"/>
        <end position="458"/>
    </location>
</feature>
<feature type="compositionally biased region" description="Polar residues" evidence="1">
    <location>
        <begin position="490"/>
        <end position="503"/>
    </location>
</feature>
<feature type="region of interest" description="Disordered" evidence="1">
    <location>
        <begin position="559"/>
        <end position="589"/>
    </location>
</feature>
<sequence>MASKMKGRFTGFLSRSKSVATPPNSSAAPSSSFRNAPAGSPEANVAESVRLFCESGSMSNGGEEVLHLPVIVEAAESSPTAAAAAAHQIRKYLAREWSSKPYVQYNAVMVMRILSDNPGPSFTRNFDKAFVSTIKEVLRNCKDGSTQQILRETLDNLEVNKSLQEGLEGLITMWRKEKGGQARLSQGPHGSYPPPQQSVYSKPYNGRPQHQSRSSSSRQLPTPQELASRIEEARNTAKILLQLIQSTPSDEVLNNDLLSEFSDRCQSAQRSMQGFINCNAPPPDDDTMLTLIETSEQLSLASSRHHRAQLSARKAMGLSPSPHQQQQNQGAPVTASNGPYEPPAISPPASMQSDNLFASAAPQQPYSYNQSSFAPNTYDGGSMQPPPGPPPQQQQNYSQSTYSPISREAESIQPPPGPPPAMLARLNSRDGQQSPPPSPPAQFSPSSPQRPPQHSSDPFADPVEHDHNAAPAVSSQQQPYTQHPARRPHSQTFSINAEPSYASNGLAPPADRPALGAYHNSDVTASYIGRQSDASQGMTMHGAQVPVSEIDGHSEVGRTVAPEVRSPGDSGLYDVSPVETRQRGGFGGR</sequence>
<evidence type="ECO:0000259" key="2">
    <source>
        <dbReference type="PROSITE" id="PS50909"/>
    </source>
</evidence>
<dbReference type="InterPro" id="IPR004152">
    <property type="entry name" value="GAT_dom"/>
</dbReference>
<accession>A0AAJ0GHH5</accession>
<name>A0AAJ0GHH5_9PEZI</name>
<dbReference type="GO" id="GO:0035091">
    <property type="term" value="F:phosphatidylinositol binding"/>
    <property type="evidence" value="ECO:0007669"/>
    <property type="project" value="InterPro"/>
</dbReference>
<dbReference type="PROSITE" id="PS50909">
    <property type="entry name" value="GAT"/>
    <property type="match status" value="1"/>
</dbReference>
<dbReference type="Pfam" id="PF03127">
    <property type="entry name" value="GAT"/>
    <property type="match status" value="1"/>
</dbReference>
<evidence type="ECO:0000313" key="4">
    <source>
        <dbReference type="Proteomes" id="UP001271007"/>
    </source>
</evidence>
<dbReference type="SUPFAM" id="SSF89009">
    <property type="entry name" value="GAT-like domain"/>
    <property type="match status" value="1"/>
</dbReference>
<dbReference type="EMBL" id="JAWDJX010000003">
    <property type="protein sequence ID" value="KAK3057598.1"/>
    <property type="molecule type" value="Genomic_DNA"/>
</dbReference>
<evidence type="ECO:0000256" key="1">
    <source>
        <dbReference type="SAM" id="MobiDB-lite"/>
    </source>
</evidence>
<dbReference type="Proteomes" id="UP001271007">
    <property type="component" value="Unassembled WGS sequence"/>
</dbReference>
<gene>
    <name evidence="3" type="ORF">LTR09_001782</name>
</gene>
<comment type="caution">
    <text evidence="3">The sequence shown here is derived from an EMBL/GenBank/DDBJ whole genome shotgun (WGS) entry which is preliminary data.</text>
</comment>
<feature type="compositionally biased region" description="Polar residues" evidence="1">
    <location>
        <begin position="321"/>
        <end position="337"/>
    </location>
</feature>
<proteinExistence type="predicted"/>
<evidence type="ECO:0000313" key="3">
    <source>
        <dbReference type="EMBL" id="KAK3057598.1"/>
    </source>
</evidence>
<protein>
    <recommendedName>
        <fullName evidence="2">GAT domain-containing protein</fullName>
    </recommendedName>
</protein>
<organism evidence="3 4">
    <name type="scientific">Extremus antarcticus</name>
    <dbReference type="NCBI Taxonomy" id="702011"/>
    <lineage>
        <taxon>Eukaryota</taxon>
        <taxon>Fungi</taxon>
        <taxon>Dikarya</taxon>
        <taxon>Ascomycota</taxon>
        <taxon>Pezizomycotina</taxon>
        <taxon>Dothideomycetes</taxon>
        <taxon>Dothideomycetidae</taxon>
        <taxon>Mycosphaerellales</taxon>
        <taxon>Extremaceae</taxon>
        <taxon>Extremus</taxon>
    </lineage>
</organism>
<reference evidence="3" key="1">
    <citation type="submission" date="2023-04" db="EMBL/GenBank/DDBJ databases">
        <title>Black Yeasts Isolated from many extreme environments.</title>
        <authorList>
            <person name="Coleine C."/>
            <person name="Stajich J.E."/>
            <person name="Selbmann L."/>
        </authorList>
    </citation>
    <scope>NUCLEOTIDE SEQUENCE</scope>
    <source>
        <strain evidence="3">CCFEE 5312</strain>
    </source>
</reference>
<feature type="region of interest" description="Disordered" evidence="1">
    <location>
        <begin position="298"/>
        <end position="352"/>
    </location>
</feature>